<dbReference type="EC" id="1.-.-.-" evidence="9"/>
<gene>
    <name evidence="9" type="ORF">RI845_12485</name>
</gene>
<dbReference type="Proteomes" id="UP001248581">
    <property type="component" value="Chromosome"/>
</dbReference>
<dbReference type="InterPro" id="IPR013786">
    <property type="entry name" value="AcylCoA_DH/ox_N"/>
</dbReference>
<dbReference type="PIRSF" id="PIRSF016578">
    <property type="entry name" value="HsaA"/>
    <property type="match status" value="1"/>
</dbReference>
<keyword evidence="3 5" id="KW-0285">Flavoprotein</keyword>
<dbReference type="InterPro" id="IPR037069">
    <property type="entry name" value="AcylCoA_DH/ox_N_sf"/>
</dbReference>
<protein>
    <submittedName>
        <fullName evidence="9">Acyl-CoA dehydrogenase family protein</fullName>
        <ecNumber evidence="9">1.-.-.-</ecNumber>
    </submittedName>
</protein>
<dbReference type="Pfam" id="PF00441">
    <property type="entry name" value="Acyl-CoA_dh_1"/>
    <property type="match status" value="1"/>
</dbReference>
<feature type="domain" description="Acyl-CoA oxidase/dehydrogenase middle" evidence="7">
    <location>
        <begin position="124"/>
        <end position="217"/>
    </location>
</feature>
<keyword evidence="10" id="KW-1185">Reference proteome</keyword>
<dbReference type="InterPro" id="IPR046373">
    <property type="entry name" value="Acyl-CoA_Oxase/DH_mid-dom_sf"/>
</dbReference>
<dbReference type="SUPFAM" id="SSF56645">
    <property type="entry name" value="Acyl-CoA dehydrogenase NM domain-like"/>
    <property type="match status" value="1"/>
</dbReference>
<comment type="cofactor">
    <cofactor evidence="1 5">
        <name>FAD</name>
        <dbReference type="ChEBI" id="CHEBI:57692"/>
    </cofactor>
</comment>
<feature type="domain" description="Acyl-CoA dehydrogenase/oxidase N-terminal" evidence="8">
    <location>
        <begin position="8"/>
        <end position="116"/>
    </location>
</feature>
<dbReference type="InterPro" id="IPR009100">
    <property type="entry name" value="AcylCoA_DH/oxidase_NM_dom_sf"/>
</dbReference>
<evidence type="ECO:0000259" key="8">
    <source>
        <dbReference type="Pfam" id="PF02771"/>
    </source>
</evidence>
<evidence type="ECO:0000256" key="2">
    <source>
        <dbReference type="ARBA" id="ARBA00009347"/>
    </source>
</evidence>
<dbReference type="Gene3D" id="1.10.540.10">
    <property type="entry name" value="Acyl-CoA dehydrogenase/oxidase, N-terminal domain"/>
    <property type="match status" value="1"/>
</dbReference>
<dbReference type="Pfam" id="PF02771">
    <property type="entry name" value="Acyl-CoA_dh_N"/>
    <property type="match status" value="1"/>
</dbReference>
<dbReference type="Gene3D" id="2.40.110.10">
    <property type="entry name" value="Butyryl-CoA Dehydrogenase, subunit A, domain 2"/>
    <property type="match status" value="1"/>
</dbReference>
<accession>A0ABY9TGD9</accession>
<dbReference type="InterPro" id="IPR006091">
    <property type="entry name" value="Acyl-CoA_Oxase/DH_mid-dom"/>
</dbReference>
<reference evidence="10" key="1">
    <citation type="submission" date="2023-09" db="EMBL/GenBank/DDBJ databases">
        <authorList>
            <person name="Li S."/>
            <person name="Li X."/>
            <person name="Zhang C."/>
            <person name="Zhao Z."/>
        </authorList>
    </citation>
    <scope>NUCLEOTIDE SEQUENCE [LARGE SCALE GENOMIC DNA]</scope>
    <source>
        <strain evidence="10">SQ345</strain>
    </source>
</reference>
<dbReference type="RefSeq" id="WP_348386497.1">
    <property type="nucleotide sequence ID" value="NZ_CP134146.1"/>
</dbReference>
<evidence type="ECO:0000259" key="6">
    <source>
        <dbReference type="Pfam" id="PF00441"/>
    </source>
</evidence>
<evidence type="ECO:0000256" key="4">
    <source>
        <dbReference type="ARBA" id="ARBA00022827"/>
    </source>
</evidence>
<dbReference type="SUPFAM" id="SSF47203">
    <property type="entry name" value="Acyl-CoA dehydrogenase C-terminal domain-like"/>
    <property type="match status" value="1"/>
</dbReference>
<evidence type="ECO:0000256" key="3">
    <source>
        <dbReference type="ARBA" id="ARBA00022630"/>
    </source>
</evidence>
<evidence type="ECO:0000259" key="7">
    <source>
        <dbReference type="Pfam" id="PF02770"/>
    </source>
</evidence>
<comment type="similarity">
    <text evidence="2 5">Belongs to the acyl-CoA dehydrogenase family.</text>
</comment>
<dbReference type="PANTHER" id="PTHR43884:SF12">
    <property type="entry name" value="ISOVALERYL-COA DEHYDROGENASE, MITOCHONDRIAL-RELATED"/>
    <property type="match status" value="1"/>
</dbReference>
<keyword evidence="5 9" id="KW-0560">Oxidoreductase</keyword>
<sequence>MDFSLDEMQTIAVDSFKKFLQAEIKPIADEYRDKYIPTPLAKEIQAKLAPFGVVNGFLPEELGGFDMDAVTLGLMMHELAKVSPDIAITTLIYFASGKMVSGTPEPLRSKYLEGFINCELIASVAISEPGTGSDISSATCRAKPDGDDHFIINGEKMWISSGDYSDFMYVLVNVTEGDETGLAVFLVDREEHGYETTNIDKTALNSQSTAQVFFDNCRVPKENMVAAPGQGMKMLLTLLQSSRPIVGLMAMGIAQAAFDEAVQYSLDRVQFGKPIAAKQIVQEKLATMATQIEAGKLMAFKALSSIDQKKRSDIDAAMAKWFCTDLACEVVDEATKIHGGNGVTREFPVEYMARAAKVFRVTEGTNEIQKLMIGRAITGLNAF</sequence>
<dbReference type="Gene3D" id="1.20.140.10">
    <property type="entry name" value="Butyryl-CoA Dehydrogenase, subunit A, domain 3"/>
    <property type="match status" value="1"/>
</dbReference>
<name>A0ABY9TGD9_9GAMM</name>
<feature type="domain" description="Acyl-CoA dehydrogenase/oxidase C-terminal" evidence="6">
    <location>
        <begin position="229"/>
        <end position="377"/>
    </location>
</feature>
<dbReference type="InterPro" id="IPR036250">
    <property type="entry name" value="AcylCo_DH-like_C"/>
</dbReference>
<dbReference type="Pfam" id="PF02770">
    <property type="entry name" value="Acyl-CoA_dh_M"/>
    <property type="match status" value="1"/>
</dbReference>
<organism evidence="9 10">
    <name type="scientific">Thalassotalea nanhaiensis</name>
    <dbReference type="NCBI Taxonomy" id="3065648"/>
    <lineage>
        <taxon>Bacteria</taxon>
        <taxon>Pseudomonadati</taxon>
        <taxon>Pseudomonadota</taxon>
        <taxon>Gammaproteobacteria</taxon>
        <taxon>Alteromonadales</taxon>
        <taxon>Colwelliaceae</taxon>
        <taxon>Thalassotalea</taxon>
    </lineage>
</organism>
<evidence type="ECO:0000256" key="5">
    <source>
        <dbReference type="RuleBase" id="RU362125"/>
    </source>
</evidence>
<keyword evidence="4 5" id="KW-0274">FAD</keyword>
<dbReference type="PANTHER" id="PTHR43884">
    <property type="entry name" value="ACYL-COA DEHYDROGENASE"/>
    <property type="match status" value="1"/>
</dbReference>
<evidence type="ECO:0000256" key="1">
    <source>
        <dbReference type="ARBA" id="ARBA00001974"/>
    </source>
</evidence>
<dbReference type="GO" id="GO:0016491">
    <property type="term" value="F:oxidoreductase activity"/>
    <property type="evidence" value="ECO:0007669"/>
    <property type="project" value="UniProtKB-KW"/>
</dbReference>
<dbReference type="EMBL" id="CP134146">
    <property type="protein sequence ID" value="WNC67333.1"/>
    <property type="molecule type" value="Genomic_DNA"/>
</dbReference>
<proteinExistence type="inferred from homology"/>
<dbReference type="InterPro" id="IPR009075">
    <property type="entry name" value="AcylCo_DH/oxidase_C"/>
</dbReference>
<evidence type="ECO:0000313" key="9">
    <source>
        <dbReference type="EMBL" id="WNC67333.1"/>
    </source>
</evidence>
<evidence type="ECO:0000313" key="10">
    <source>
        <dbReference type="Proteomes" id="UP001248581"/>
    </source>
</evidence>